<dbReference type="AlphaFoldDB" id="A0A8J3J3S2"/>
<dbReference type="Proteomes" id="UP000597444">
    <property type="component" value="Unassembled WGS sequence"/>
</dbReference>
<gene>
    <name evidence="1" type="ORF">KSF_110740</name>
</gene>
<organism evidence="1 2">
    <name type="scientific">Reticulibacter mediterranei</name>
    <dbReference type="NCBI Taxonomy" id="2778369"/>
    <lineage>
        <taxon>Bacteria</taxon>
        <taxon>Bacillati</taxon>
        <taxon>Chloroflexota</taxon>
        <taxon>Ktedonobacteria</taxon>
        <taxon>Ktedonobacterales</taxon>
        <taxon>Reticulibacteraceae</taxon>
        <taxon>Reticulibacter</taxon>
    </lineage>
</organism>
<evidence type="ECO:0000313" key="2">
    <source>
        <dbReference type="Proteomes" id="UP000597444"/>
    </source>
</evidence>
<name>A0A8J3J3S2_9CHLR</name>
<evidence type="ECO:0000313" key="1">
    <source>
        <dbReference type="EMBL" id="GHP01027.1"/>
    </source>
</evidence>
<dbReference type="EMBL" id="BNJK01000004">
    <property type="protein sequence ID" value="GHP01027.1"/>
    <property type="molecule type" value="Genomic_DNA"/>
</dbReference>
<dbReference type="RefSeq" id="WP_220211599.1">
    <property type="nucleotide sequence ID" value="NZ_BNJK01000004.1"/>
</dbReference>
<reference evidence="1" key="1">
    <citation type="submission" date="2020-10" db="EMBL/GenBank/DDBJ databases">
        <title>Taxonomic study of unclassified bacteria belonging to the class Ktedonobacteria.</title>
        <authorList>
            <person name="Yabe S."/>
            <person name="Wang C.M."/>
            <person name="Zheng Y."/>
            <person name="Sakai Y."/>
            <person name="Cavaletti L."/>
            <person name="Monciardini P."/>
            <person name="Donadio S."/>
        </authorList>
    </citation>
    <scope>NUCLEOTIDE SEQUENCE</scope>
    <source>
        <strain evidence="1">ID150040</strain>
    </source>
</reference>
<sequence>MSGWSFWQAAHYFMQEESENGSMRGENWEGVRFRVQKFASEEIDVHTELERIKAADVAISRDGQGHYYVSFVAEREEETCDNNSVVAFDQCVEYS</sequence>
<protein>
    <submittedName>
        <fullName evidence="1">Uncharacterized protein</fullName>
    </submittedName>
</protein>
<comment type="caution">
    <text evidence="1">The sequence shown here is derived from an EMBL/GenBank/DDBJ whole genome shotgun (WGS) entry which is preliminary data.</text>
</comment>
<keyword evidence="2" id="KW-1185">Reference proteome</keyword>
<proteinExistence type="predicted"/>
<accession>A0A8J3J3S2</accession>